<dbReference type="Pfam" id="PF11726">
    <property type="entry name" value="YagK_YfjJ_C"/>
    <property type="match status" value="1"/>
</dbReference>
<keyword evidence="3" id="KW-1185">Reference proteome</keyword>
<proteinExistence type="predicted"/>
<evidence type="ECO:0000259" key="1">
    <source>
        <dbReference type="Pfam" id="PF11726"/>
    </source>
</evidence>
<organism evidence="2 3">
    <name type="scientific">Halopseudomonas litoralis</name>
    <dbReference type="NCBI Taxonomy" id="797277"/>
    <lineage>
        <taxon>Bacteria</taxon>
        <taxon>Pseudomonadati</taxon>
        <taxon>Pseudomonadota</taxon>
        <taxon>Gammaproteobacteria</taxon>
        <taxon>Pseudomonadales</taxon>
        <taxon>Pseudomonadaceae</taxon>
        <taxon>Halopseudomonas</taxon>
    </lineage>
</organism>
<dbReference type="AlphaFoldDB" id="A0A1H1Y730"/>
<dbReference type="InterPro" id="IPR057271">
    <property type="entry name" value="YagK_YfjJ_C"/>
</dbReference>
<accession>A0A1H1Y730</accession>
<reference evidence="3" key="1">
    <citation type="submission" date="2016-10" db="EMBL/GenBank/DDBJ databases">
        <authorList>
            <person name="Varghese N."/>
            <person name="Submissions S."/>
        </authorList>
    </citation>
    <scope>NUCLEOTIDE SEQUENCE [LARGE SCALE GENOMIC DNA]</scope>
    <source>
        <strain evidence="3">2SM5</strain>
    </source>
</reference>
<protein>
    <recommendedName>
        <fullName evidence="1">YagK/YfjJ C-terminal domain-containing protein</fullName>
    </recommendedName>
</protein>
<gene>
    <name evidence="2" type="ORF">SAMN05216198_3876</name>
</gene>
<dbReference type="RefSeq" id="WP_090276054.1">
    <property type="nucleotide sequence ID" value="NZ_LT629748.1"/>
</dbReference>
<evidence type="ECO:0000313" key="3">
    <source>
        <dbReference type="Proteomes" id="UP000243426"/>
    </source>
</evidence>
<sequence length="221" mass="25210">MSISNSNRNLTIQFVDNFNGLPVMADKGPFITEYLEKLRRVIGCAMDAYPRLMAFRVDLRLPNMEGLPEFYSSNKVISRFFDSFKAKIESDRHRARVSSPSAHDTKVRYFWVREASSTGIQHYHLLILLNKDAYHVVGKLGSDNMNMVRRLEEAWASALGLQFHEVSGLVEFPDNSLWWLHQNDAGFAEVLSSLFHRASYLCKAATKKYGQHHHGVGSSRG</sequence>
<dbReference type="EMBL" id="LT629748">
    <property type="protein sequence ID" value="SDT17185.1"/>
    <property type="molecule type" value="Genomic_DNA"/>
</dbReference>
<dbReference type="STRING" id="797277.SAMN05216198_3876"/>
<feature type="domain" description="YagK/YfjJ C-terminal" evidence="1">
    <location>
        <begin position="47"/>
        <end position="219"/>
    </location>
</feature>
<dbReference type="Proteomes" id="UP000243426">
    <property type="component" value="Chromosome I"/>
</dbReference>
<name>A0A1H1Y730_9GAMM</name>
<evidence type="ECO:0000313" key="2">
    <source>
        <dbReference type="EMBL" id="SDT17185.1"/>
    </source>
</evidence>